<evidence type="ECO:0000256" key="1">
    <source>
        <dbReference type="ARBA" id="ARBA00004141"/>
    </source>
</evidence>
<organism evidence="8 9">
    <name type="scientific">Diatrype stigma</name>
    <dbReference type="NCBI Taxonomy" id="117547"/>
    <lineage>
        <taxon>Eukaryota</taxon>
        <taxon>Fungi</taxon>
        <taxon>Dikarya</taxon>
        <taxon>Ascomycota</taxon>
        <taxon>Pezizomycotina</taxon>
        <taxon>Sordariomycetes</taxon>
        <taxon>Xylariomycetidae</taxon>
        <taxon>Xylariales</taxon>
        <taxon>Diatrypaceae</taxon>
        <taxon>Diatrype</taxon>
    </lineage>
</organism>
<reference evidence="8 9" key="1">
    <citation type="submission" date="2024-02" db="EMBL/GenBank/DDBJ databases">
        <title>De novo assembly and annotation of 12 fungi associated with fruit tree decline syndrome in Ontario, Canada.</title>
        <authorList>
            <person name="Sulman M."/>
            <person name="Ellouze W."/>
            <person name="Ilyukhin E."/>
        </authorList>
    </citation>
    <scope>NUCLEOTIDE SEQUENCE [LARGE SCALE GENOMIC DNA]</scope>
    <source>
        <strain evidence="8 9">M11/M66-122</strain>
    </source>
</reference>
<comment type="caution">
    <text evidence="8">The sequence shown here is derived from an EMBL/GenBank/DDBJ whole genome shotgun (WGS) entry which is preliminary data.</text>
</comment>
<dbReference type="AlphaFoldDB" id="A0AAN9YJW4"/>
<evidence type="ECO:0000256" key="6">
    <source>
        <dbReference type="SAM" id="Phobius"/>
    </source>
</evidence>
<dbReference type="Pfam" id="PF20684">
    <property type="entry name" value="Fung_rhodopsin"/>
    <property type="match status" value="1"/>
</dbReference>
<keyword evidence="2 6" id="KW-0812">Transmembrane</keyword>
<sequence>MDMTTPPPPVNPDDPGRGIWFMGLTWTFTILTLLTVGTRFWVRIAVTCKTYVEDWIMLLAFLLNLTAGVLYTVSYHYGLGKHDQDLTFDQAVNTSKWIWMAYTPSILSSATARISITILLVRIFAPKHALKWFLIVTTTLSVAAVVAQIATVWNQMKPVEGLWNPMAGATLQFSPNVAMVEGNVIGGKLSSASID</sequence>
<dbReference type="InterPro" id="IPR049326">
    <property type="entry name" value="Rhodopsin_dom_fungi"/>
</dbReference>
<dbReference type="InterPro" id="IPR052337">
    <property type="entry name" value="SAT4-like"/>
</dbReference>
<feature type="transmembrane region" description="Helical" evidence="6">
    <location>
        <begin position="20"/>
        <end position="42"/>
    </location>
</feature>
<evidence type="ECO:0000313" key="9">
    <source>
        <dbReference type="Proteomes" id="UP001320420"/>
    </source>
</evidence>
<evidence type="ECO:0000256" key="3">
    <source>
        <dbReference type="ARBA" id="ARBA00022989"/>
    </source>
</evidence>
<gene>
    <name evidence="8" type="ORF">SLS62_009787</name>
</gene>
<dbReference type="Proteomes" id="UP001320420">
    <property type="component" value="Unassembled WGS sequence"/>
</dbReference>
<keyword evidence="4 6" id="KW-0472">Membrane</keyword>
<feature type="domain" description="Rhodopsin" evidence="7">
    <location>
        <begin position="39"/>
        <end position="167"/>
    </location>
</feature>
<comment type="subcellular location">
    <subcellularLocation>
        <location evidence="1">Membrane</location>
        <topology evidence="1">Multi-pass membrane protein</topology>
    </subcellularLocation>
</comment>
<evidence type="ECO:0000259" key="7">
    <source>
        <dbReference type="Pfam" id="PF20684"/>
    </source>
</evidence>
<keyword evidence="3 6" id="KW-1133">Transmembrane helix</keyword>
<dbReference type="GO" id="GO:0016020">
    <property type="term" value="C:membrane"/>
    <property type="evidence" value="ECO:0007669"/>
    <property type="project" value="UniProtKB-SubCell"/>
</dbReference>
<evidence type="ECO:0000313" key="8">
    <source>
        <dbReference type="EMBL" id="KAK7745609.1"/>
    </source>
</evidence>
<feature type="transmembrane region" description="Helical" evidence="6">
    <location>
        <begin position="54"/>
        <end position="77"/>
    </location>
</feature>
<evidence type="ECO:0000256" key="5">
    <source>
        <dbReference type="ARBA" id="ARBA00038359"/>
    </source>
</evidence>
<accession>A0AAN9YJW4</accession>
<proteinExistence type="inferred from homology"/>
<comment type="similarity">
    <text evidence="5">Belongs to the SAT4 family.</text>
</comment>
<name>A0AAN9YJW4_9PEZI</name>
<dbReference type="EMBL" id="JAKJXP020000108">
    <property type="protein sequence ID" value="KAK7745609.1"/>
    <property type="molecule type" value="Genomic_DNA"/>
</dbReference>
<dbReference type="PANTHER" id="PTHR33048:SF146">
    <property type="entry name" value="INTEGRAL MEMBRANE PROTEIN"/>
    <property type="match status" value="1"/>
</dbReference>
<feature type="transmembrane region" description="Helical" evidence="6">
    <location>
        <begin position="132"/>
        <end position="153"/>
    </location>
</feature>
<evidence type="ECO:0000256" key="4">
    <source>
        <dbReference type="ARBA" id="ARBA00023136"/>
    </source>
</evidence>
<feature type="transmembrane region" description="Helical" evidence="6">
    <location>
        <begin position="97"/>
        <end position="120"/>
    </location>
</feature>
<keyword evidence="9" id="KW-1185">Reference proteome</keyword>
<dbReference type="PANTHER" id="PTHR33048">
    <property type="entry name" value="PTH11-LIKE INTEGRAL MEMBRANE PROTEIN (AFU_ORTHOLOGUE AFUA_5G11245)"/>
    <property type="match status" value="1"/>
</dbReference>
<protein>
    <recommendedName>
        <fullName evidence="7">Rhodopsin domain-containing protein</fullName>
    </recommendedName>
</protein>
<evidence type="ECO:0000256" key="2">
    <source>
        <dbReference type="ARBA" id="ARBA00022692"/>
    </source>
</evidence>